<keyword evidence="1" id="KW-0472">Membrane</keyword>
<keyword evidence="1" id="KW-1133">Transmembrane helix</keyword>
<organism evidence="2 3">
    <name type="scientific">Protea cynaroides</name>
    <dbReference type="NCBI Taxonomy" id="273540"/>
    <lineage>
        <taxon>Eukaryota</taxon>
        <taxon>Viridiplantae</taxon>
        <taxon>Streptophyta</taxon>
        <taxon>Embryophyta</taxon>
        <taxon>Tracheophyta</taxon>
        <taxon>Spermatophyta</taxon>
        <taxon>Magnoliopsida</taxon>
        <taxon>Proteales</taxon>
        <taxon>Proteaceae</taxon>
        <taxon>Protea</taxon>
    </lineage>
</organism>
<reference evidence="2" key="1">
    <citation type="journal article" date="2023" name="Plant J.">
        <title>The genome of the king protea, Protea cynaroides.</title>
        <authorList>
            <person name="Chang J."/>
            <person name="Duong T.A."/>
            <person name="Schoeman C."/>
            <person name="Ma X."/>
            <person name="Roodt D."/>
            <person name="Barker N."/>
            <person name="Li Z."/>
            <person name="Van de Peer Y."/>
            <person name="Mizrachi E."/>
        </authorList>
    </citation>
    <scope>NUCLEOTIDE SEQUENCE</scope>
    <source>
        <tissue evidence="2">Young leaves</tissue>
    </source>
</reference>
<keyword evidence="3" id="KW-1185">Reference proteome</keyword>
<dbReference type="Proteomes" id="UP001141806">
    <property type="component" value="Unassembled WGS sequence"/>
</dbReference>
<gene>
    <name evidence="2" type="ORF">NE237_032019</name>
</gene>
<evidence type="ECO:0000313" key="2">
    <source>
        <dbReference type="EMBL" id="KAJ4981182.1"/>
    </source>
</evidence>
<keyword evidence="1" id="KW-0812">Transmembrane</keyword>
<comment type="caution">
    <text evidence="2">The sequence shown here is derived from an EMBL/GenBank/DDBJ whole genome shotgun (WGS) entry which is preliminary data.</text>
</comment>
<sequence>MGVVAIVNGKPLWRRHWLFMAIVFVNISFLRRLKVKMSIDISMKREGLYLKCGTHLEKRIRKCRQGRALSKSTPAVTTIIQEVTIELSHLRQISSQRRWCRRTLFLQKSISQFPLFCYPWLGRDEG</sequence>
<feature type="transmembrane region" description="Helical" evidence="1">
    <location>
        <begin position="16"/>
        <end position="33"/>
    </location>
</feature>
<proteinExistence type="predicted"/>
<accession>A0A9Q0L2I0</accession>
<name>A0A9Q0L2I0_9MAGN</name>
<dbReference type="AlphaFoldDB" id="A0A9Q0L2I0"/>
<evidence type="ECO:0000313" key="3">
    <source>
        <dbReference type="Proteomes" id="UP001141806"/>
    </source>
</evidence>
<evidence type="ECO:0000256" key="1">
    <source>
        <dbReference type="SAM" id="Phobius"/>
    </source>
</evidence>
<protein>
    <submittedName>
        <fullName evidence="2">Uncharacterized protein</fullName>
    </submittedName>
</protein>
<dbReference type="EMBL" id="JAMYWD010000001">
    <property type="protein sequence ID" value="KAJ4981182.1"/>
    <property type="molecule type" value="Genomic_DNA"/>
</dbReference>